<evidence type="ECO:0000313" key="2">
    <source>
        <dbReference type="EMBL" id="SNX84535.1"/>
    </source>
</evidence>
<protein>
    <submittedName>
        <fullName evidence="2">Uncharacterized protein</fullName>
    </submittedName>
</protein>
<evidence type="ECO:0000256" key="1">
    <source>
        <dbReference type="SAM" id="MobiDB-lite"/>
    </source>
</evidence>
<gene>
    <name evidence="2" type="ORF">MEPE_03244</name>
</gene>
<keyword evidence="3" id="KW-1185">Reference proteome</keyword>
<comment type="caution">
    <text evidence="2">The sequence shown here is derived from an EMBL/GenBank/DDBJ whole genome shotgun (WGS) entry which is preliminary data.</text>
</comment>
<sequence>MGPPLTLSAQAQLERSGSCNEPRIHEKKERSGKPPFLVKDAPGTDESVMSSGAQVSQSGDHHSYQRAVMPPKLWF</sequence>
<accession>A0AAJ4XLS4</accession>
<evidence type="ECO:0000313" key="3">
    <source>
        <dbReference type="Proteomes" id="UP001294444"/>
    </source>
</evidence>
<feature type="compositionally biased region" description="Basic and acidic residues" evidence="1">
    <location>
        <begin position="22"/>
        <end position="32"/>
    </location>
</feature>
<name>A0AAJ4XLS4_9BASI</name>
<feature type="compositionally biased region" description="Polar residues" evidence="1">
    <location>
        <begin position="47"/>
        <end position="58"/>
    </location>
</feature>
<dbReference type="Proteomes" id="UP001294444">
    <property type="component" value="Unassembled WGS sequence"/>
</dbReference>
<proteinExistence type="predicted"/>
<feature type="compositionally biased region" description="Polar residues" evidence="1">
    <location>
        <begin position="7"/>
        <end position="19"/>
    </location>
</feature>
<organism evidence="2 3">
    <name type="scientific">Melanopsichium pennsylvanicum</name>
    <dbReference type="NCBI Taxonomy" id="63383"/>
    <lineage>
        <taxon>Eukaryota</taxon>
        <taxon>Fungi</taxon>
        <taxon>Dikarya</taxon>
        <taxon>Basidiomycota</taxon>
        <taxon>Ustilaginomycotina</taxon>
        <taxon>Ustilaginomycetes</taxon>
        <taxon>Ustilaginales</taxon>
        <taxon>Ustilaginaceae</taxon>
        <taxon>Melanopsichium</taxon>
    </lineage>
</organism>
<dbReference type="AlphaFoldDB" id="A0AAJ4XLS4"/>
<dbReference type="EMBL" id="OAPG01000006">
    <property type="protein sequence ID" value="SNX84535.1"/>
    <property type="molecule type" value="Genomic_DNA"/>
</dbReference>
<reference evidence="2" key="1">
    <citation type="submission" date="2023-10" db="EMBL/GenBank/DDBJ databases">
        <authorList>
            <person name="Guldener U."/>
        </authorList>
    </citation>
    <scope>NUCLEOTIDE SEQUENCE</scope>
    <source>
        <strain evidence="2">Mp4</strain>
    </source>
</reference>
<feature type="region of interest" description="Disordered" evidence="1">
    <location>
        <begin position="1"/>
        <end position="75"/>
    </location>
</feature>